<dbReference type="PROSITE" id="PS50885">
    <property type="entry name" value="HAMP"/>
    <property type="match status" value="1"/>
</dbReference>
<keyword evidence="3" id="KW-1133">Transmembrane helix</keyword>
<keyword evidence="3" id="KW-0472">Membrane</keyword>
<dbReference type="RefSeq" id="WP_269123998.1">
    <property type="nucleotide sequence ID" value="NZ_JAPUBN010000013.1"/>
</dbReference>
<dbReference type="PANTHER" id="PTHR45138:SF9">
    <property type="entry name" value="DIGUANYLATE CYCLASE DGCM-RELATED"/>
    <property type="match status" value="1"/>
</dbReference>
<dbReference type="PROSITE" id="PS50887">
    <property type="entry name" value="GGDEF"/>
    <property type="match status" value="1"/>
</dbReference>
<sequence>MLHLPFHPWLENYQSARNQLISIFAITLSLAILSAWFAARSMVKPIQVLVEFSKKIGRGEKYIAPKMNGEFGVLSGTMTAMQANIIKREEELTYRASHDLLTGLYNRSAVERYLSECLPRITGSLILINIRHFKDINNMMGFENGDRLLQLFAQRLIDVSNPEDRLARLGGMSFLLFIRKPYQKRI</sequence>
<organism evidence="6 7">
    <name type="scientific">Marinomonas phaeophyticola</name>
    <dbReference type="NCBI Taxonomy" id="3004091"/>
    <lineage>
        <taxon>Bacteria</taxon>
        <taxon>Pseudomonadati</taxon>
        <taxon>Pseudomonadota</taxon>
        <taxon>Gammaproteobacteria</taxon>
        <taxon>Oceanospirillales</taxon>
        <taxon>Oceanospirillaceae</taxon>
        <taxon>Marinomonas</taxon>
    </lineage>
</organism>
<evidence type="ECO:0000313" key="7">
    <source>
        <dbReference type="Proteomes" id="UP001149719"/>
    </source>
</evidence>
<dbReference type="NCBIfam" id="TIGR00254">
    <property type="entry name" value="GGDEF"/>
    <property type="match status" value="1"/>
</dbReference>
<dbReference type="SMART" id="SM00267">
    <property type="entry name" value="GGDEF"/>
    <property type="match status" value="1"/>
</dbReference>
<comment type="catalytic activity">
    <reaction evidence="2">
        <text>2 GTP = 3',3'-c-di-GMP + 2 diphosphate</text>
        <dbReference type="Rhea" id="RHEA:24898"/>
        <dbReference type="ChEBI" id="CHEBI:33019"/>
        <dbReference type="ChEBI" id="CHEBI:37565"/>
        <dbReference type="ChEBI" id="CHEBI:58805"/>
        <dbReference type="EC" id="2.7.7.65"/>
    </reaction>
</comment>
<evidence type="ECO:0000256" key="3">
    <source>
        <dbReference type="SAM" id="Phobius"/>
    </source>
</evidence>
<evidence type="ECO:0000256" key="1">
    <source>
        <dbReference type="ARBA" id="ARBA00012528"/>
    </source>
</evidence>
<dbReference type="CDD" id="cd01949">
    <property type="entry name" value="GGDEF"/>
    <property type="match status" value="1"/>
</dbReference>
<keyword evidence="7" id="KW-1185">Reference proteome</keyword>
<dbReference type="SUPFAM" id="SSF55073">
    <property type="entry name" value="Nucleotide cyclase"/>
    <property type="match status" value="1"/>
</dbReference>
<feature type="domain" description="GGDEF" evidence="5">
    <location>
        <begin position="121"/>
        <end position="186"/>
    </location>
</feature>
<dbReference type="Gene3D" id="6.10.340.10">
    <property type="match status" value="1"/>
</dbReference>
<keyword evidence="3" id="KW-0812">Transmembrane</keyword>
<dbReference type="PANTHER" id="PTHR45138">
    <property type="entry name" value="REGULATORY COMPONENTS OF SENSORY TRANSDUCTION SYSTEM"/>
    <property type="match status" value="1"/>
</dbReference>
<evidence type="ECO:0000313" key="6">
    <source>
        <dbReference type="EMBL" id="MCZ2721320.1"/>
    </source>
</evidence>
<dbReference type="EC" id="2.7.7.65" evidence="1"/>
<dbReference type="InterPro" id="IPR043128">
    <property type="entry name" value="Rev_trsase/Diguanyl_cyclase"/>
</dbReference>
<protein>
    <recommendedName>
        <fullName evidence="1">diguanylate cyclase</fullName>
        <ecNumber evidence="1">2.7.7.65</ecNumber>
    </recommendedName>
</protein>
<proteinExistence type="predicted"/>
<dbReference type="EMBL" id="JAPUBN010000013">
    <property type="protein sequence ID" value="MCZ2721320.1"/>
    <property type="molecule type" value="Genomic_DNA"/>
</dbReference>
<comment type="caution">
    <text evidence="6">The sequence shown here is derived from an EMBL/GenBank/DDBJ whole genome shotgun (WGS) entry which is preliminary data.</text>
</comment>
<evidence type="ECO:0000256" key="2">
    <source>
        <dbReference type="ARBA" id="ARBA00034247"/>
    </source>
</evidence>
<feature type="transmembrane region" description="Helical" evidence="3">
    <location>
        <begin position="20"/>
        <end position="39"/>
    </location>
</feature>
<feature type="domain" description="HAMP" evidence="4">
    <location>
        <begin position="40"/>
        <end position="90"/>
    </location>
</feature>
<dbReference type="Pfam" id="PF00990">
    <property type="entry name" value="GGDEF"/>
    <property type="match status" value="1"/>
</dbReference>
<dbReference type="InterPro" id="IPR029787">
    <property type="entry name" value="Nucleotide_cyclase"/>
</dbReference>
<dbReference type="InterPro" id="IPR003660">
    <property type="entry name" value="HAMP_dom"/>
</dbReference>
<name>A0ABT4JSW7_9GAMM</name>
<dbReference type="Gene3D" id="3.30.70.270">
    <property type="match status" value="1"/>
</dbReference>
<evidence type="ECO:0000259" key="5">
    <source>
        <dbReference type="PROSITE" id="PS50887"/>
    </source>
</evidence>
<gene>
    <name evidence="6" type="ORF">O1D97_06580</name>
</gene>
<reference evidence="6" key="1">
    <citation type="submission" date="2022-12" db="EMBL/GenBank/DDBJ databases">
        <title>Marinomonas 15G1-11 sp. nov, isolated from marine algae.</title>
        <authorList>
            <person name="Butt M."/>
            <person name="Choi D.G."/>
            <person name="Kim J.M."/>
            <person name="Lee J.K."/>
            <person name="Baek J.H."/>
            <person name="Jeon C.O."/>
        </authorList>
    </citation>
    <scope>NUCLEOTIDE SEQUENCE</scope>
    <source>
        <strain evidence="6">15G1-11</strain>
    </source>
</reference>
<dbReference type="InterPro" id="IPR000160">
    <property type="entry name" value="GGDEF_dom"/>
</dbReference>
<dbReference type="InterPro" id="IPR050469">
    <property type="entry name" value="Diguanylate_Cyclase"/>
</dbReference>
<evidence type="ECO:0000259" key="4">
    <source>
        <dbReference type="PROSITE" id="PS50885"/>
    </source>
</evidence>
<dbReference type="Proteomes" id="UP001149719">
    <property type="component" value="Unassembled WGS sequence"/>
</dbReference>
<accession>A0ABT4JSW7</accession>